<evidence type="ECO:0000313" key="2">
    <source>
        <dbReference type="Proteomes" id="UP000054653"/>
    </source>
</evidence>
<dbReference type="Proteomes" id="UP000054653">
    <property type="component" value="Unassembled WGS sequence"/>
</dbReference>
<dbReference type="EMBL" id="JYDI01003096">
    <property type="protein sequence ID" value="KRY24428.1"/>
    <property type="molecule type" value="Genomic_DNA"/>
</dbReference>
<reference evidence="1 2" key="1">
    <citation type="submission" date="2015-01" db="EMBL/GenBank/DDBJ databases">
        <title>Evolution of Trichinella species and genotypes.</title>
        <authorList>
            <person name="Korhonen P.K."/>
            <person name="Edoardo P."/>
            <person name="Giuseppe L.R."/>
            <person name="Gasser R.B."/>
        </authorList>
    </citation>
    <scope>NUCLEOTIDE SEQUENCE [LARGE SCALE GENOMIC DNA]</scope>
    <source>
        <strain evidence="1">ISS120</strain>
    </source>
</reference>
<dbReference type="AlphaFoldDB" id="A0A0V1AJC0"/>
<comment type="caution">
    <text evidence="1">The sequence shown here is derived from an EMBL/GenBank/DDBJ whole genome shotgun (WGS) entry which is preliminary data.</text>
</comment>
<name>A0A0V1AJC0_TRIBR</name>
<evidence type="ECO:0000313" key="1">
    <source>
        <dbReference type="EMBL" id="KRY24428.1"/>
    </source>
</evidence>
<proteinExistence type="predicted"/>
<accession>A0A0V1AJC0</accession>
<protein>
    <submittedName>
        <fullName evidence="1">Uncharacterized protein</fullName>
    </submittedName>
</protein>
<keyword evidence="2" id="KW-1185">Reference proteome</keyword>
<gene>
    <name evidence="1" type="ORF">T03_12224</name>
</gene>
<sequence length="48" mass="5850">MEGYFEIADCQMNGTEDYGYKRECLSYEKRFSGHISVVHYTQYYCTFW</sequence>
<organism evidence="1 2">
    <name type="scientific">Trichinella britovi</name>
    <name type="common">Parasitic roundworm</name>
    <dbReference type="NCBI Taxonomy" id="45882"/>
    <lineage>
        <taxon>Eukaryota</taxon>
        <taxon>Metazoa</taxon>
        <taxon>Ecdysozoa</taxon>
        <taxon>Nematoda</taxon>
        <taxon>Enoplea</taxon>
        <taxon>Dorylaimia</taxon>
        <taxon>Trichinellida</taxon>
        <taxon>Trichinellidae</taxon>
        <taxon>Trichinella</taxon>
    </lineage>
</organism>